<keyword evidence="3" id="KW-1185">Reference proteome</keyword>
<name>A0A4Y2CFT6_ARAVE</name>
<reference evidence="2 3" key="1">
    <citation type="journal article" date="2019" name="Sci. Rep.">
        <title>Orb-weaving spider Araneus ventricosus genome elucidates the spidroin gene catalogue.</title>
        <authorList>
            <person name="Kono N."/>
            <person name="Nakamura H."/>
            <person name="Ohtoshi R."/>
            <person name="Moran D.A.P."/>
            <person name="Shinohara A."/>
            <person name="Yoshida Y."/>
            <person name="Fujiwara M."/>
            <person name="Mori M."/>
            <person name="Tomita M."/>
            <person name="Arakawa K."/>
        </authorList>
    </citation>
    <scope>NUCLEOTIDE SEQUENCE [LARGE SCALE GENOMIC DNA]</scope>
</reference>
<feature type="transmembrane region" description="Helical" evidence="1">
    <location>
        <begin position="167"/>
        <end position="190"/>
    </location>
</feature>
<dbReference type="Proteomes" id="UP000499080">
    <property type="component" value="Unassembled WGS sequence"/>
</dbReference>
<feature type="transmembrane region" description="Helical" evidence="1">
    <location>
        <begin position="20"/>
        <end position="40"/>
    </location>
</feature>
<keyword evidence="1" id="KW-1133">Transmembrane helix</keyword>
<sequence length="363" mass="42115">MYPADPTYFDGFQYGWLRYVWAVFGIDIFGMSEGIGCRYITQLLTKYIFPIVFFGNFLYSLIKNWYIYETISSSKIMITIILIISALLWVSVSCNKLSIRKFLTKLTLVNKTVSFKSKEKMKKLISIALLVEIVWMLLQSCLLWYIFGSRQQKVFLSFLKFFALIWQYYGLTSAFVVTYCSTCCFLIHILRNCKETAEHLVAKPTTGKMFSFFSEYHEAVKSIEEFQHEFSACSFFCTVQLTFALSFDVLVVVEQKPTQALRVIQTIFFFLMSCASMLGVTVSAAQVPLEMDRIRDILMSANPKYVQKLLTDREFEVLVNMALQKRSIVMSGWNLLFFERSFLLKTFGVVFAQAVLFHQIILT</sequence>
<accession>A0A4Y2CFT6</accession>
<feature type="transmembrane region" description="Helical" evidence="1">
    <location>
        <begin position="74"/>
        <end position="92"/>
    </location>
</feature>
<protein>
    <recommendedName>
        <fullName evidence="4">Gustatory receptor</fullName>
    </recommendedName>
</protein>
<organism evidence="2 3">
    <name type="scientific">Araneus ventricosus</name>
    <name type="common">Orbweaver spider</name>
    <name type="synonym">Epeira ventricosa</name>
    <dbReference type="NCBI Taxonomy" id="182803"/>
    <lineage>
        <taxon>Eukaryota</taxon>
        <taxon>Metazoa</taxon>
        <taxon>Ecdysozoa</taxon>
        <taxon>Arthropoda</taxon>
        <taxon>Chelicerata</taxon>
        <taxon>Arachnida</taxon>
        <taxon>Araneae</taxon>
        <taxon>Araneomorphae</taxon>
        <taxon>Entelegynae</taxon>
        <taxon>Araneoidea</taxon>
        <taxon>Araneidae</taxon>
        <taxon>Araneus</taxon>
    </lineage>
</organism>
<evidence type="ECO:0000256" key="1">
    <source>
        <dbReference type="SAM" id="Phobius"/>
    </source>
</evidence>
<feature type="transmembrane region" description="Helical" evidence="1">
    <location>
        <begin position="263"/>
        <end position="285"/>
    </location>
</feature>
<comment type="caution">
    <text evidence="2">The sequence shown here is derived from an EMBL/GenBank/DDBJ whole genome shotgun (WGS) entry which is preliminary data.</text>
</comment>
<evidence type="ECO:0000313" key="3">
    <source>
        <dbReference type="Proteomes" id="UP000499080"/>
    </source>
</evidence>
<evidence type="ECO:0000313" key="2">
    <source>
        <dbReference type="EMBL" id="GBM02814.1"/>
    </source>
</evidence>
<feature type="transmembrane region" description="Helical" evidence="1">
    <location>
        <begin position="47"/>
        <end position="68"/>
    </location>
</feature>
<proteinExistence type="predicted"/>
<feature type="transmembrane region" description="Helical" evidence="1">
    <location>
        <begin position="124"/>
        <end position="147"/>
    </location>
</feature>
<dbReference type="AlphaFoldDB" id="A0A4Y2CFT6"/>
<dbReference type="EMBL" id="BGPR01000184">
    <property type="protein sequence ID" value="GBM02814.1"/>
    <property type="molecule type" value="Genomic_DNA"/>
</dbReference>
<gene>
    <name evidence="2" type="ORF">AVEN_51998_1</name>
</gene>
<evidence type="ECO:0008006" key="4">
    <source>
        <dbReference type="Google" id="ProtNLM"/>
    </source>
</evidence>
<keyword evidence="1" id="KW-0812">Transmembrane</keyword>
<keyword evidence="1" id="KW-0472">Membrane</keyword>